<dbReference type="InterPro" id="IPR036265">
    <property type="entry name" value="HIT-like_sf"/>
</dbReference>
<dbReference type="GO" id="GO:0003824">
    <property type="term" value="F:catalytic activity"/>
    <property type="evidence" value="ECO:0007669"/>
    <property type="project" value="InterPro"/>
</dbReference>
<dbReference type="InterPro" id="IPR011146">
    <property type="entry name" value="HIT-like"/>
</dbReference>
<evidence type="ECO:0000313" key="3">
    <source>
        <dbReference type="Proteomes" id="UP000322553"/>
    </source>
</evidence>
<protein>
    <submittedName>
        <fullName evidence="2">HIT family protein</fullName>
    </submittedName>
</protein>
<organism evidence="2 3">
    <name type="scientific">Kushneria phosphatilytica</name>
    <dbReference type="NCBI Taxonomy" id="657387"/>
    <lineage>
        <taxon>Bacteria</taxon>
        <taxon>Pseudomonadati</taxon>
        <taxon>Pseudomonadota</taxon>
        <taxon>Gammaproteobacteria</taxon>
        <taxon>Oceanospirillales</taxon>
        <taxon>Halomonadaceae</taxon>
        <taxon>Kushneria</taxon>
    </lineage>
</organism>
<proteinExistence type="predicted"/>
<evidence type="ECO:0000313" key="2">
    <source>
        <dbReference type="EMBL" id="QEL10253.1"/>
    </source>
</evidence>
<dbReference type="SUPFAM" id="SSF54197">
    <property type="entry name" value="HIT-like"/>
    <property type="match status" value="1"/>
</dbReference>
<dbReference type="PROSITE" id="PS51084">
    <property type="entry name" value="HIT_2"/>
    <property type="match status" value="1"/>
</dbReference>
<name>A0A1S1NS40_9GAMM</name>
<reference evidence="2 3" key="1">
    <citation type="submission" date="2019-08" db="EMBL/GenBank/DDBJ databases">
        <title>Complete genome sequence of Kushneria sp. YCWA18, a halophilic phosphate-solubilizing bacterium isolated from Daqiao saltern in China.</title>
        <authorList>
            <person name="Du G.-X."/>
            <person name="Qu L.-Y."/>
        </authorList>
    </citation>
    <scope>NUCLEOTIDE SEQUENCE [LARGE SCALE GENOMIC DNA]</scope>
    <source>
        <strain evidence="2 3">YCWA18</strain>
    </source>
</reference>
<dbReference type="KEGG" id="kuy:FY550_03265"/>
<accession>A0A1S1NS40</accession>
<dbReference type="EMBL" id="CP043420">
    <property type="protein sequence ID" value="QEL10253.1"/>
    <property type="molecule type" value="Genomic_DNA"/>
</dbReference>
<sequence length="153" mass="16851">MSSDSSELHQTLRKFGAPASVIREYEHWSVLLRPAQATLGSLVLVARGPQTEFSALPAAAFSELAIVTAELESALRNAFDHDKLNYLMLMMVDPQVHFHVIPRYAQAREFSGVTFADPGWPGPPQLGQATETDETTQQFLFETISAAWPHPSG</sequence>
<comment type="caution">
    <text evidence="1">Lacks conserved residue(s) required for the propagation of feature annotation.</text>
</comment>
<dbReference type="Gene3D" id="3.30.428.10">
    <property type="entry name" value="HIT-like"/>
    <property type="match status" value="1"/>
</dbReference>
<dbReference type="Pfam" id="PF01230">
    <property type="entry name" value="HIT"/>
    <property type="match status" value="1"/>
</dbReference>
<dbReference type="AlphaFoldDB" id="A0A1S1NS40"/>
<evidence type="ECO:0000256" key="1">
    <source>
        <dbReference type="PROSITE-ProRule" id="PRU00464"/>
    </source>
</evidence>
<dbReference type="OrthoDB" id="9799145at2"/>
<dbReference type="Proteomes" id="UP000322553">
    <property type="component" value="Chromosome"/>
</dbReference>
<keyword evidence="3" id="KW-1185">Reference proteome</keyword>
<dbReference type="STRING" id="657387.BH688_16335"/>
<dbReference type="RefSeq" id="WP_070981679.1">
    <property type="nucleotide sequence ID" value="NZ_CP043420.1"/>
</dbReference>
<gene>
    <name evidence="2" type="ORF">FY550_03265</name>
</gene>